<feature type="transmembrane region" description="Helical" evidence="14">
    <location>
        <begin position="140"/>
        <end position="159"/>
    </location>
</feature>
<dbReference type="GO" id="GO:0005524">
    <property type="term" value="F:ATP binding"/>
    <property type="evidence" value="ECO:0007669"/>
    <property type="project" value="UniProtKB-KW"/>
</dbReference>
<dbReference type="KEGG" id="cfem:HCR03_01105"/>
<dbReference type="Pfam" id="PF00512">
    <property type="entry name" value="HisKA"/>
    <property type="match status" value="1"/>
</dbReference>
<dbReference type="Pfam" id="PF02518">
    <property type="entry name" value="HATPase_c"/>
    <property type="match status" value="1"/>
</dbReference>
<sequence length="438" mass="49864">MSIKIKLPFFILLAMLCNFLLIVGYYHFYLSTQISETSNEVQEELQKETDRISAELKNRGDAVARLEKISETEHLLILVQDETGNILFQSGNKMGVKFEHRASALFPFQGKICILQITKGVSITNLSAFQNAHDLLTTELGIIFIVLVLSGVYIYVRYAKQVVSLQKKMERYQSGIRPERVKRRDEIGQLQNRFADLTDALEEEKQKQDRIIVSISHDIKTPLTSVMGYAERLKKKSLTEEKREQYVDTIYRKSVVIKSLIDDFDEYLSYHAPSSLRKQLITVEQLGQVLQLEYGEELRERGVPFSLKIGCPQVKLAVDLSKIRRVFGNLIDNSLNHRSKTPLEISAVCKRENGSVIFSVEDNGTGVKNEEELRKIFEPFYTSDKARAFAGLGLSICREIVEAHGGSIHAENRREGGLRVIFCLPEECGTGRHLIKKS</sequence>
<feature type="transmembrane region" description="Helical" evidence="14">
    <location>
        <begin position="7"/>
        <end position="28"/>
    </location>
</feature>
<protein>
    <recommendedName>
        <fullName evidence="3">histidine kinase</fullName>
        <ecNumber evidence="3">2.7.13.3</ecNumber>
    </recommendedName>
</protein>
<reference evidence="16 17" key="1">
    <citation type="submission" date="2020-08" db="EMBL/GenBank/DDBJ databases">
        <title>The isolate Caproiciproducens sp. 7D4C2 produces n-caproate at mildly acidic conditions from hexoses: genome and rBOX comparison with related strains and chain-elongating bacteria.</title>
        <authorList>
            <person name="Esquivel-Elizondo S."/>
            <person name="Bagci C."/>
            <person name="Temovska M."/>
            <person name="Jeon B.S."/>
            <person name="Bessarab I."/>
            <person name="Williams R.B.H."/>
            <person name="Huson D.H."/>
            <person name="Angenent L.T."/>
        </authorList>
    </citation>
    <scope>NUCLEOTIDE SEQUENCE [LARGE SCALE GENOMIC DNA]</scope>
    <source>
        <strain evidence="16 17">7D4C2</strain>
    </source>
</reference>
<dbReference type="GO" id="GO:0000155">
    <property type="term" value="F:phosphorelay sensor kinase activity"/>
    <property type="evidence" value="ECO:0007669"/>
    <property type="project" value="InterPro"/>
</dbReference>
<name>A0A7G8TBG5_9FIRM</name>
<dbReference type="SUPFAM" id="SSF55874">
    <property type="entry name" value="ATPase domain of HSP90 chaperone/DNA topoisomerase II/histidine kinase"/>
    <property type="match status" value="1"/>
</dbReference>
<evidence type="ECO:0000256" key="3">
    <source>
        <dbReference type="ARBA" id="ARBA00012438"/>
    </source>
</evidence>
<gene>
    <name evidence="16" type="ORF">HCR03_01105</name>
</gene>
<dbReference type="InterPro" id="IPR050398">
    <property type="entry name" value="HssS/ArlS-like"/>
</dbReference>
<keyword evidence="10" id="KW-0067">ATP-binding</keyword>
<dbReference type="EMBL" id="CP060286">
    <property type="protein sequence ID" value="QNK40956.1"/>
    <property type="molecule type" value="Genomic_DNA"/>
</dbReference>
<dbReference type="InterPro" id="IPR003661">
    <property type="entry name" value="HisK_dim/P_dom"/>
</dbReference>
<dbReference type="AlphaFoldDB" id="A0A7G8TBG5"/>
<dbReference type="PROSITE" id="PS50109">
    <property type="entry name" value="HIS_KIN"/>
    <property type="match status" value="1"/>
</dbReference>
<dbReference type="Proteomes" id="UP000515909">
    <property type="component" value="Chromosome"/>
</dbReference>
<keyword evidence="13 14" id="KW-0472">Membrane</keyword>
<evidence type="ECO:0000256" key="5">
    <source>
        <dbReference type="ARBA" id="ARBA00022553"/>
    </source>
</evidence>
<evidence type="ECO:0000256" key="7">
    <source>
        <dbReference type="ARBA" id="ARBA00022692"/>
    </source>
</evidence>
<dbReference type="CDD" id="cd00075">
    <property type="entry name" value="HATPase"/>
    <property type="match status" value="1"/>
</dbReference>
<dbReference type="InterPro" id="IPR004358">
    <property type="entry name" value="Sig_transdc_His_kin-like_C"/>
</dbReference>
<keyword evidence="8" id="KW-0547">Nucleotide-binding</keyword>
<dbReference type="InterPro" id="IPR036097">
    <property type="entry name" value="HisK_dim/P_sf"/>
</dbReference>
<comment type="subcellular location">
    <subcellularLocation>
        <location evidence="2">Cell membrane</location>
        <topology evidence="2">Multi-pass membrane protein</topology>
    </subcellularLocation>
</comment>
<keyword evidence="9 16" id="KW-0418">Kinase</keyword>
<dbReference type="PANTHER" id="PTHR45528:SF1">
    <property type="entry name" value="SENSOR HISTIDINE KINASE CPXA"/>
    <property type="match status" value="1"/>
</dbReference>
<dbReference type="SMART" id="SM00387">
    <property type="entry name" value="HATPase_c"/>
    <property type="match status" value="1"/>
</dbReference>
<dbReference type="Gene3D" id="6.10.340.10">
    <property type="match status" value="1"/>
</dbReference>
<dbReference type="EC" id="2.7.13.3" evidence="3"/>
<dbReference type="InterPro" id="IPR036890">
    <property type="entry name" value="HATPase_C_sf"/>
</dbReference>
<evidence type="ECO:0000256" key="14">
    <source>
        <dbReference type="SAM" id="Phobius"/>
    </source>
</evidence>
<evidence type="ECO:0000256" key="13">
    <source>
        <dbReference type="ARBA" id="ARBA00023136"/>
    </source>
</evidence>
<evidence type="ECO:0000256" key="1">
    <source>
        <dbReference type="ARBA" id="ARBA00000085"/>
    </source>
</evidence>
<dbReference type="PRINTS" id="PR00344">
    <property type="entry name" value="BCTRLSENSOR"/>
</dbReference>
<dbReference type="GO" id="GO:0005886">
    <property type="term" value="C:plasma membrane"/>
    <property type="evidence" value="ECO:0007669"/>
    <property type="project" value="UniProtKB-SubCell"/>
</dbReference>
<evidence type="ECO:0000256" key="2">
    <source>
        <dbReference type="ARBA" id="ARBA00004651"/>
    </source>
</evidence>
<dbReference type="SMART" id="SM00388">
    <property type="entry name" value="HisKA"/>
    <property type="match status" value="1"/>
</dbReference>
<keyword evidence="7 14" id="KW-0812">Transmembrane</keyword>
<dbReference type="Gene3D" id="3.30.565.10">
    <property type="entry name" value="Histidine kinase-like ATPase, C-terminal domain"/>
    <property type="match status" value="1"/>
</dbReference>
<keyword evidence="4" id="KW-1003">Cell membrane</keyword>
<dbReference type="SUPFAM" id="SSF47384">
    <property type="entry name" value="Homodimeric domain of signal transducing histidine kinase"/>
    <property type="match status" value="1"/>
</dbReference>
<keyword evidence="6" id="KW-0808">Transferase</keyword>
<evidence type="ECO:0000259" key="15">
    <source>
        <dbReference type="PROSITE" id="PS50109"/>
    </source>
</evidence>
<keyword evidence="11 14" id="KW-1133">Transmembrane helix</keyword>
<evidence type="ECO:0000256" key="11">
    <source>
        <dbReference type="ARBA" id="ARBA00022989"/>
    </source>
</evidence>
<evidence type="ECO:0000256" key="8">
    <source>
        <dbReference type="ARBA" id="ARBA00022741"/>
    </source>
</evidence>
<organism evidence="16 17">
    <name type="scientific">Caproicibacter fermentans</name>
    <dbReference type="NCBI Taxonomy" id="2576756"/>
    <lineage>
        <taxon>Bacteria</taxon>
        <taxon>Bacillati</taxon>
        <taxon>Bacillota</taxon>
        <taxon>Clostridia</taxon>
        <taxon>Eubacteriales</taxon>
        <taxon>Acutalibacteraceae</taxon>
        <taxon>Caproicibacter</taxon>
    </lineage>
</organism>
<evidence type="ECO:0000256" key="6">
    <source>
        <dbReference type="ARBA" id="ARBA00022679"/>
    </source>
</evidence>
<evidence type="ECO:0000313" key="17">
    <source>
        <dbReference type="Proteomes" id="UP000515909"/>
    </source>
</evidence>
<evidence type="ECO:0000313" key="16">
    <source>
        <dbReference type="EMBL" id="QNK40956.1"/>
    </source>
</evidence>
<evidence type="ECO:0000256" key="12">
    <source>
        <dbReference type="ARBA" id="ARBA00023012"/>
    </source>
</evidence>
<dbReference type="Gene3D" id="1.10.287.130">
    <property type="match status" value="1"/>
</dbReference>
<dbReference type="RefSeq" id="WP_187036282.1">
    <property type="nucleotide sequence ID" value="NZ_CP060286.1"/>
</dbReference>
<evidence type="ECO:0000256" key="9">
    <source>
        <dbReference type="ARBA" id="ARBA00022777"/>
    </source>
</evidence>
<dbReference type="PANTHER" id="PTHR45528">
    <property type="entry name" value="SENSOR HISTIDINE KINASE CPXA"/>
    <property type="match status" value="1"/>
</dbReference>
<keyword evidence="12" id="KW-0902">Two-component regulatory system</keyword>
<dbReference type="InterPro" id="IPR005467">
    <property type="entry name" value="His_kinase_dom"/>
</dbReference>
<accession>A0A7G8TBG5</accession>
<evidence type="ECO:0000256" key="10">
    <source>
        <dbReference type="ARBA" id="ARBA00022840"/>
    </source>
</evidence>
<proteinExistence type="predicted"/>
<keyword evidence="5" id="KW-0597">Phosphoprotein</keyword>
<feature type="domain" description="Histidine kinase" evidence="15">
    <location>
        <begin position="214"/>
        <end position="428"/>
    </location>
</feature>
<evidence type="ECO:0000256" key="4">
    <source>
        <dbReference type="ARBA" id="ARBA00022475"/>
    </source>
</evidence>
<dbReference type="CDD" id="cd00082">
    <property type="entry name" value="HisKA"/>
    <property type="match status" value="1"/>
</dbReference>
<comment type="catalytic activity">
    <reaction evidence="1">
        <text>ATP + protein L-histidine = ADP + protein N-phospho-L-histidine.</text>
        <dbReference type="EC" id="2.7.13.3"/>
    </reaction>
</comment>
<dbReference type="InterPro" id="IPR003594">
    <property type="entry name" value="HATPase_dom"/>
</dbReference>